<proteinExistence type="predicted"/>
<keyword evidence="1" id="KW-0812">Transmembrane</keyword>
<keyword evidence="1" id="KW-0472">Membrane</keyword>
<accession>A0A382G1N9</accession>
<name>A0A382G1N9_9ZZZZ</name>
<protein>
    <submittedName>
        <fullName evidence="2">Uncharacterized protein</fullName>
    </submittedName>
</protein>
<gene>
    <name evidence="2" type="ORF">METZ01_LOCUS221281</name>
</gene>
<evidence type="ECO:0000313" key="2">
    <source>
        <dbReference type="EMBL" id="SVB68427.1"/>
    </source>
</evidence>
<feature type="transmembrane region" description="Helical" evidence="1">
    <location>
        <begin position="82"/>
        <end position="99"/>
    </location>
</feature>
<keyword evidence="1" id="KW-1133">Transmembrane helix</keyword>
<feature type="transmembrane region" description="Helical" evidence="1">
    <location>
        <begin position="12"/>
        <end position="37"/>
    </location>
</feature>
<dbReference type="EMBL" id="UINC01052744">
    <property type="protein sequence ID" value="SVB68427.1"/>
    <property type="molecule type" value="Genomic_DNA"/>
</dbReference>
<feature type="transmembrane region" description="Helical" evidence="1">
    <location>
        <begin position="105"/>
        <end position="126"/>
    </location>
</feature>
<reference evidence="2" key="1">
    <citation type="submission" date="2018-05" db="EMBL/GenBank/DDBJ databases">
        <authorList>
            <person name="Lanie J.A."/>
            <person name="Ng W.-L."/>
            <person name="Kazmierczak K.M."/>
            <person name="Andrzejewski T.M."/>
            <person name="Davidsen T.M."/>
            <person name="Wayne K.J."/>
            <person name="Tettelin H."/>
            <person name="Glass J.I."/>
            <person name="Rusch D."/>
            <person name="Podicherti R."/>
            <person name="Tsui H.-C.T."/>
            <person name="Winkler M.E."/>
        </authorList>
    </citation>
    <scope>NUCLEOTIDE SEQUENCE</scope>
</reference>
<dbReference type="AlphaFoldDB" id="A0A382G1N9"/>
<sequence>MKKLDISPKISFSLSSFISVIFVIYFAYKAFLAYVIYKELYGSGSVDVIVALRCAFAAAMIFLTFLFFQFMRIKDLKSQRTILKGTFIGWSSICITLIIVTPNFIYFIILTGLGSIISLLSSIGLIKEINEERNSLTEKEIYLLQKLANKK</sequence>
<feature type="transmembrane region" description="Helical" evidence="1">
    <location>
        <begin position="49"/>
        <end position="70"/>
    </location>
</feature>
<evidence type="ECO:0000256" key="1">
    <source>
        <dbReference type="SAM" id="Phobius"/>
    </source>
</evidence>
<organism evidence="2">
    <name type="scientific">marine metagenome</name>
    <dbReference type="NCBI Taxonomy" id="408172"/>
    <lineage>
        <taxon>unclassified sequences</taxon>
        <taxon>metagenomes</taxon>
        <taxon>ecological metagenomes</taxon>
    </lineage>
</organism>